<dbReference type="InterPro" id="IPR004647">
    <property type="entry name" value="Fe-S_hydro-lyase_TtdB-typ_cat"/>
</dbReference>
<organism evidence="4">
    <name type="scientific">Thermodesulfatator atlanticus</name>
    <dbReference type="NCBI Taxonomy" id="501497"/>
    <lineage>
        <taxon>Bacteria</taxon>
        <taxon>Pseudomonadati</taxon>
        <taxon>Thermodesulfobacteriota</taxon>
        <taxon>Thermodesulfobacteria</taxon>
        <taxon>Thermodesulfobacteriales</taxon>
        <taxon>Thermodesulfatatoraceae</taxon>
        <taxon>Thermodesulfatator</taxon>
    </lineage>
</organism>
<dbReference type="Proteomes" id="UP000886101">
    <property type="component" value="Unassembled WGS sequence"/>
</dbReference>
<dbReference type="EMBL" id="DROK01000171">
    <property type="protein sequence ID" value="HHI97384.1"/>
    <property type="molecule type" value="Genomic_DNA"/>
</dbReference>
<comment type="similarity">
    <text evidence="1">Belongs to the class-I fumarase family.</text>
</comment>
<name>A0A7V5P0I2_9BACT</name>
<dbReference type="SUPFAM" id="SSF117457">
    <property type="entry name" value="FumA C-terminal domain-like"/>
    <property type="match status" value="1"/>
</dbReference>
<evidence type="ECO:0000259" key="3">
    <source>
        <dbReference type="Pfam" id="PF05683"/>
    </source>
</evidence>
<dbReference type="Pfam" id="PF05683">
    <property type="entry name" value="Fumerase_C"/>
    <property type="match status" value="1"/>
</dbReference>
<reference evidence="4" key="1">
    <citation type="journal article" date="2020" name="mSystems">
        <title>Genome- and Community-Level Interaction Insights into Carbon Utilization and Element Cycling Functions of Hydrothermarchaeota in Hydrothermal Sediment.</title>
        <authorList>
            <person name="Zhou Z."/>
            <person name="Liu Y."/>
            <person name="Xu W."/>
            <person name="Pan J."/>
            <person name="Luo Z.H."/>
            <person name="Li M."/>
        </authorList>
    </citation>
    <scope>NUCLEOTIDE SEQUENCE [LARGE SCALE GENOMIC DNA]</scope>
    <source>
        <strain evidence="4">HyVt-533</strain>
    </source>
</reference>
<evidence type="ECO:0000256" key="2">
    <source>
        <dbReference type="ARBA" id="ARBA00023239"/>
    </source>
</evidence>
<proteinExistence type="inferred from homology"/>
<feature type="domain" description="Fe-S hydro-lyase tartrate dehydratase beta-type catalytic" evidence="3">
    <location>
        <begin position="13"/>
        <end position="176"/>
    </location>
</feature>
<gene>
    <name evidence="4" type="ORF">ENJ96_05990</name>
</gene>
<dbReference type="PANTHER" id="PTHR43351">
    <property type="entry name" value="L(+)-TARTRATE DEHYDRATASE SUBUNIT BETA"/>
    <property type="match status" value="1"/>
</dbReference>
<dbReference type="GO" id="GO:0016836">
    <property type="term" value="F:hydro-lyase activity"/>
    <property type="evidence" value="ECO:0007669"/>
    <property type="project" value="InterPro"/>
</dbReference>
<evidence type="ECO:0000313" key="4">
    <source>
        <dbReference type="EMBL" id="HHI97384.1"/>
    </source>
</evidence>
<keyword evidence="2" id="KW-0456">Lyase</keyword>
<dbReference type="AlphaFoldDB" id="A0A7V5P0I2"/>
<dbReference type="InterPro" id="IPR036660">
    <property type="entry name" value="Fe-S_hydroAse_TtdB_cat_sf"/>
</dbReference>
<dbReference type="Gene3D" id="3.20.130.10">
    <property type="entry name" value="Fe-S hydro-lyase, tartrate dehydratase beta-type, catalytic domain"/>
    <property type="match status" value="1"/>
</dbReference>
<protein>
    <submittedName>
        <fullName evidence="4">TRZ/ATZ family protein</fullName>
    </submittedName>
</protein>
<sequence length="190" mass="21040">MEKELTFPCPEREIFKTLKAGDFITIRGKILAARDQTHRLLLRLVEEGQPLPVSLKDQLIYYVGPSPAPPGRVIGAAGPTTSYRMDPYTPTLLALGVAATMGKGKRTEEVREAHRKHQALYLATFGGAGAYLSQCIKAAKVLAFPELGPEALFELEVEDFPAVVINDLAGRDFYEEAQKNWQKILKEAQK</sequence>
<evidence type="ECO:0000256" key="1">
    <source>
        <dbReference type="ARBA" id="ARBA00008876"/>
    </source>
</evidence>
<dbReference type="NCBIfam" id="TIGR00723">
    <property type="entry name" value="ttdB_fumA_fumB"/>
    <property type="match status" value="1"/>
</dbReference>
<comment type="caution">
    <text evidence="4">The sequence shown here is derived from an EMBL/GenBank/DDBJ whole genome shotgun (WGS) entry which is preliminary data.</text>
</comment>
<accession>A0A7V5P0I2</accession>
<dbReference type="PANTHER" id="PTHR43351:SF2">
    <property type="entry name" value="L(+)-TARTRATE DEHYDRATASE SUBUNIT BETA-RELATED"/>
    <property type="match status" value="1"/>
</dbReference>